<organism evidence="3 4">
    <name type="scientific">Drosophila busckii</name>
    <name type="common">Fruit fly</name>
    <dbReference type="NCBI Taxonomy" id="30019"/>
    <lineage>
        <taxon>Eukaryota</taxon>
        <taxon>Metazoa</taxon>
        <taxon>Ecdysozoa</taxon>
        <taxon>Arthropoda</taxon>
        <taxon>Hexapoda</taxon>
        <taxon>Insecta</taxon>
        <taxon>Pterygota</taxon>
        <taxon>Neoptera</taxon>
        <taxon>Endopterygota</taxon>
        <taxon>Diptera</taxon>
        <taxon>Brachycera</taxon>
        <taxon>Muscomorpha</taxon>
        <taxon>Ephydroidea</taxon>
        <taxon>Drosophilidae</taxon>
        <taxon>Drosophila</taxon>
    </lineage>
</organism>
<dbReference type="PANTHER" id="PTHR46512:SF10">
    <property type="entry name" value="FK506-BINDING PROTEIN-LIKE"/>
    <property type="match status" value="1"/>
</dbReference>
<dbReference type="Gene3D" id="1.20.58.80">
    <property type="entry name" value="Phosphotransferase system, lactose/cellobiose-type IIA subunit"/>
    <property type="match status" value="1"/>
</dbReference>
<feature type="domain" description="BDBT FKBP like N-terminal" evidence="1">
    <location>
        <begin position="9"/>
        <end position="114"/>
    </location>
</feature>
<dbReference type="SMR" id="A0A0M4EP15"/>
<dbReference type="Pfam" id="PF18023">
    <property type="entry name" value="FKBP_N_2"/>
    <property type="match status" value="1"/>
</dbReference>
<reference evidence="3 4" key="1">
    <citation type="submission" date="2015-08" db="EMBL/GenBank/DDBJ databases">
        <title>Ancestral chromatin configuration constrains chromatin evolution on differentiating sex chromosomes in Drosophila.</title>
        <authorList>
            <person name="Zhou Q."/>
            <person name="Bachtrog D."/>
        </authorList>
    </citation>
    <scope>NUCLEOTIDE SEQUENCE [LARGE SCALE GENOMIC DNA]</scope>
    <source>
        <tissue evidence="3">Whole larvae</tissue>
    </source>
</reference>
<keyword evidence="4" id="KW-1185">Reference proteome</keyword>
<dbReference type="Pfam" id="PF21603">
    <property type="entry name" value="Bdbt-like_TPR"/>
    <property type="match status" value="1"/>
</dbReference>
<accession>A0A0M4EP15</accession>
<dbReference type="AlphaFoldDB" id="A0A0M4EP15"/>
<feature type="domain" description="Bride of doubletime-like TPR" evidence="2">
    <location>
        <begin position="126"/>
        <end position="209"/>
    </location>
</feature>
<sequence length="284" mass="32918">MDWYIGNEWTDATRGLHKKVLNLNLQLHCVEKPLAISTLIFTVNKSCANLGDRPSKYLANNDESQHEMEMGTAVTPIDCYLELLMQQFIAGETSACSIKTKSGDTLQFELKLELIVINTQIETLKGAELHKLALQYKENGVAMYKTYPKFAFDYFVRAAKLLITYKPFDKLDSKIEGIEGSELETLFVQVQTNIAACMLQEKRYEHVIYHTDFVETQEDPSEKSLYRRALAYYHMQEFEKAQLTIERVPNYEKKREFTKLLENIATSWKSSKANYKQVVQRMFS</sequence>
<dbReference type="PANTHER" id="PTHR46512">
    <property type="entry name" value="PEPTIDYLPROLYL ISOMERASE"/>
    <property type="match status" value="1"/>
</dbReference>
<dbReference type="SUPFAM" id="SSF48452">
    <property type="entry name" value="TPR-like"/>
    <property type="match status" value="1"/>
</dbReference>
<dbReference type="InterPro" id="IPR011990">
    <property type="entry name" value="TPR-like_helical_dom_sf"/>
</dbReference>
<name>A0A0M4EP15_DROBS</name>
<dbReference type="InterPro" id="IPR050754">
    <property type="entry name" value="FKBP4/5/8-like"/>
</dbReference>
<gene>
    <name evidence="3" type="ORF">Dbus_chr3Rg510</name>
</gene>
<dbReference type="OrthoDB" id="433738at2759"/>
<dbReference type="EMBL" id="CP012526">
    <property type="protein sequence ID" value="ALC45760.1"/>
    <property type="molecule type" value="Genomic_DNA"/>
</dbReference>
<evidence type="ECO:0000259" key="1">
    <source>
        <dbReference type="Pfam" id="PF18023"/>
    </source>
</evidence>
<evidence type="ECO:0000259" key="2">
    <source>
        <dbReference type="Pfam" id="PF21603"/>
    </source>
</evidence>
<dbReference type="STRING" id="30019.A0A0M4EP15"/>
<dbReference type="Proteomes" id="UP000494163">
    <property type="component" value="Chromosome 3R"/>
</dbReference>
<dbReference type="InterPro" id="IPR040478">
    <property type="entry name" value="FKBP_N_2"/>
</dbReference>
<dbReference type="Gene3D" id="2.40.30.320">
    <property type="match status" value="1"/>
</dbReference>
<protein>
    <submittedName>
        <fullName evidence="3">CG17282</fullName>
    </submittedName>
</protein>
<dbReference type="InterPro" id="IPR048919">
    <property type="entry name" value="Bdbt-like_TPR"/>
</dbReference>
<evidence type="ECO:0000313" key="4">
    <source>
        <dbReference type="Proteomes" id="UP000494163"/>
    </source>
</evidence>
<dbReference type="OMA" id="WYVGTEW"/>
<evidence type="ECO:0000313" key="3">
    <source>
        <dbReference type="EMBL" id="ALC45760.1"/>
    </source>
</evidence>
<proteinExistence type="predicted"/>